<dbReference type="RefSeq" id="WP_311656864.1">
    <property type="nucleotide sequence ID" value="NZ_JAVRHY010000001.1"/>
</dbReference>
<evidence type="ECO:0000313" key="2">
    <source>
        <dbReference type="Proteomes" id="UP001259982"/>
    </source>
</evidence>
<name>A0ABU3B5W4_9GAMM</name>
<accession>A0ABU3B5W4</accession>
<gene>
    <name evidence="1" type="ORF">RM531_01905</name>
</gene>
<sequence length="76" mass="8520">MGDRLDQLRAEIPMNVDVQRFFDGLDEGDREQLAGLIGEAVARQEARIDEAGEDALRLVPRAFRGPVKKLLFGDHD</sequence>
<keyword evidence="2" id="KW-1185">Reference proteome</keyword>
<evidence type="ECO:0000313" key="1">
    <source>
        <dbReference type="EMBL" id="MDT0617222.1"/>
    </source>
</evidence>
<protein>
    <submittedName>
        <fullName evidence="1">Uncharacterized protein</fullName>
    </submittedName>
</protein>
<dbReference type="EMBL" id="JAVRHY010000001">
    <property type="protein sequence ID" value="MDT0617222.1"/>
    <property type="molecule type" value="Genomic_DNA"/>
</dbReference>
<organism evidence="1 2">
    <name type="scientific">Spectribacter acetivorans</name>
    <dbReference type="NCBI Taxonomy" id="3075603"/>
    <lineage>
        <taxon>Bacteria</taxon>
        <taxon>Pseudomonadati</taxon>
        <taxon>Pseudomonadota</taxon>
        <taxon>Gammaproteobacteria</taxon>
        <taxon>Salinisphaerales</taxon>
        <taxon>Salinisphaeraceae</taxon>
        <taxon>Spectribacter</taxon>
    </lineage>
</organism>
<reference evidence="1 2" key="1">
    <citation type="submission" date="2023-09" db="EMBL/GenBank/DDBJ databases">
        <authorList>
            <person name="Rey-Velasco X."/>
        </authorList>
    </citation>
    <scope>NUCLEOTIDE SEQUENCE [LARGE SCALE GENOMIC DNA]</scope>
    <source>
        <strain evidence="1 2">P385</strain>
    </source>
</reference>
<comment type="caution">
    <text evidence="1">The sequence shown here is derived from an EMBL/GenBank/DDBJ whole genome shotgun (WGS) entry which is preliminary data.</text>
</comment>
<dbReference type="Proteomes" id="UP001259982">
    <property type="component" value="Unassembled WGS sequence"/>
</dbReference>
<proteinExistence type="predicted"/>